<gene>
    <name evidence="3" type="ORF">SAMN04488557_0307</name>
</gene>
<dbReference type="RefSeq" id="WP_092863239.1">
    <property type="nucleotide sequence ID" value="NZ_FPCH01000001.1"/>
</dbReference>
<protein>
    <submittedName>
        <fullName evidence="3">Uncharacterized conserved protein YjbJ, UPF0337 family</fullName>
    </submittedName>
</protein>
<keyword evidence="4" id="KW-1185">Reference proteome</keyword>
<dbReference type="Proteomes" id="UP000199423">
    <property type="component" value="Unassembled WGS sequence"/>
</dbReference>
<feature type="domain" description="CsbD-like" evidence="2">
    <location>
        <begin position="6"/>
        <end position="58"/>
    </location>
</feature>
<evidence type="ECO:0000256" key="1">
    <source>
        <dbReference type="ARBA" id="ARBA00009129"/>
    </source>
</evidence>
<dbReference type="STRING" id="51670.SAMN04488557_0307"/>
<dbReference type="OrthoDB" id="7226109at2"/>
<dbReference type="InterPro" id="IPR008462">
    <property type="entry name" value="CsbD"/>
</dbReference>
<evidence type="ECO:0000313" key="4">
    <source>
        <dbReference type="Proteomes" id="UP000199423"/>
    </source>
</evidence>
<evidence type="ECO:0000259" key="2">
    <source>
        <dbReference type="Pfam" id="PF05532"/>
    </source>
</evidence>
<reference evidence="4" key="1">
    <citation type="submission" date="2016-10" db="EMBL/GenBank/DDBJ databases">
        <authorList>
            <person name="Varghese N."/>
            <person name="Submissions S."/>
        </authorList>
    </citation>
    <scope>NUCLEOTIDE SEQUENCE [LARGE SCALE GENOMIC DNA]</scope>
    <source>
        <strain evidence="4">DSM 1565</strain>
    </source>
</reference>
<dbReference type="EMBL" id="FPCH01000001">
    <property type="protein sequence ID" value="SFV26058.1"/>
    <property type="molecule type" value="Genomic_DNA"/>
</dbReference>
<dbReference type="InterPro" id="IPR036629">
    <property type="entry name" value="YjbJ_sf"/>
</dbReference>
<dbReference type="Gene3D" id="1.10.1470.10">
    <property type="entry name" value="YjbJ"/>
    <property type="match status" value="1"/>
</dbReference>
<proteinExistence type="inferred from homology"/>
<evidence type="ECO:0000313" key="3">
    <source>
        <dbReference type="EMBL" id="SFV26058.1"/>
    </source>
</evidence>
<comment type="similarity">
    <text evidence="1">Belongs to the UPF0337 (CsbD) family.</text>
</comment>
<dbReference type="Pfam" id="PF05532">
    <property type="entry name" value="CsbD"/>
    <property type="match status" value="1"/>
</dbReference>
<name>A0A1I7MUH8_9HYPH</name>
<sequence>MGSTADKVSGYANEAAGNIKKNVGKAVGSDKMEIEGALQELKGEAQVEVGKAKATVKDGANKVADEISRKL</sequence>
<dbReference type="AlphaFoldDB" id="A0A1I7MUH8"/>
<organism evidence="3 4">
    <name type="scientific">Hyphomicrobium facile</name>
    <dbReference type="NCBI Taxonomy" id="51670"/>
    <lineage>
        <taxon>Bacteria</taxon>
        <taxon>Pseudomonadati</taxon>
        <taxon>Pseudomonadota</taxon>
        <taxon>Alphaproteobacteria</taxon>
        <taxon>Hyphomicrobiales</taxon>
        <taxon>Hyphomicrobiaceae</taxon>
        <taxon>Hyphomicrobium</taxon>
    </lineage>
</organism>
<dbReference type="SUPFAM" id="SSF69047">
    <property type="entry name" value="Hypothetical protein YjbJ"/>
    <property type="match status" value="1"/>
</dbReference>
<accession>A0A1I7MUH8</accession>